<dbReference type="KEGG" id="pef:A7E78_03820"/>
<dbReference type="SUPFAM" id="SSF69572">
    <property type="entry name" value="Activating enzymes of the ubiquitin-like proteins"/>
    <property type="match status" value="1"/>
</dbReference>
<name>A0A1L3GMB9_9BACT</name>
<reference evidence="2 3" key="1">
    <citation type="journal article" date="2017" name="Genome Announc.">
        <title>Complete Genome Sequences of Two Acetylene-Fermenting Pelobacter acetylenicus Strains.</title>
        <authorList>
            <person name="Sutton J.M."/>
            <person name="Baesman S.M."/>
            <person name="Fierst J.L."/>
            <person name="Poret-Peterson A.T."/>
            <person name="Oremland R.S."/>
            <person name="Dunlap D.S."/>
            <person name="Akob D.M."/>
        </authorList>
    </citation>
    <scope>NUCLEOTIDE SEQUENCE [LARGE SCALE GENOMIC DNA]</scope>
    <source>
        <strain evidence="2 3">SFB93</strain>
    </source>
</reference>
<dbReference type="PANTHER" id="PTHR10953">
    <property type="entry name" value="UBIQUITIN-ACTIVATING ENZYME E1"/>
    <property type="match status" value="1"/>
</dbReference>
<dbReference type="InterPro" id="IPR045886">
    <property type="entry name" value="ThiF/MoeB/HesA"/>
</dbReference>
<dbReference type="Gene3D" id="3.40.50.720">
    <property type="entry name" value="NAD(P)-binding Rossmann-like Domain"/>
    <property type="match status" value="1"/>
</dbReference>
<dbReference type="GO" id="GO:0005737">
    <property type="term" value="C:cytoplasm"/>
    <property type="evidence" value="ECO:0007669"/>
    <property type="project" value="TreeGrafter"/>
</dbReference>
<dbReference type="Proteomes" id="UP000182517">
    <property type="component" value="Chromosome"/>
</dbReference>
<dbReference type="AlphaFoldDB" id="A0A1L3GMB9"/>
<evidence type="ECO:0000313" key="2">
    <source>
        <dbReference type="EMBL" id="APG27035.1"/>
    </source>
</evidence>
<accession>A0A1L3GMB9</accession>
<sequence>MSTDRYLRHSLIDWFSQEDVKSSSFAIVGCGAVGNEVAKNLALLGVGKIDLYDFDSIEIHNLTRSVLFREGDVGKSKAEVCASRIKELDPNIDVKFFVGDFWEKLSLSQAKTYDCILCCVDNFEARIKLNQICVFTKTNLINTGIDSKFCQIEVFPFREIHFLPCYECNLPSTAYERIQKRYSCGWLKKISFVEKKIPTTILTSSITGAIACSHAISFLKNKDEFKPTRTLIDSFTGRSMISDLDKNNDCVACSSVKEHISIVSSRSKIESVFGEKVSLKNGSFITSDPILVSKRCIECDPELSTHTIIFKNASKFDSTITECDKCQKESVEVIIKDSFSISEIKKNYQGYEFPCKFLRYDSGNITTIIELEDYYARG</sequence>
<gene>
    <name evidence="2" type="ORF">A7E78_03820</name>
</gene>
<dbReference type="OrthoDB" id="9804286at2"/>
<proteinExistence type="predicted"/>
<protein>
    <recommendedName>
        <fullName evidence="1">THIF-type NAD/FAD binding fold domain-containing protein</fullName>
    </recommendedName>
</protein>
<dbReference type="GO" id="GO:0008641">
    <property type="term" value="F:ubiquitin-like modifier activating enzyme activity"/>
    <property type="evidence" value="ECO:0007669"/>
    <property type="project" value="InterPro"/>
</dbReference>
<dbReference type="InterPro" id="IPR000594">
    <property type="entry name" value="ThiF_NAD_FAD-bd"/>
</dbReference>
<organism evidence="2 3">
    <name type="scientific">Syntrophotalea acetylenivorans</name>
    <dbReference type="NCBI Taxonomy" id="1842532"/>
    <lineage>
        <taxon>Bacteria</taxon>
        <taxon>Pseudomonadati</taxon>
        <taxon>Thermodesulfobacteriota</taxon>
        <taxon>Desulfuromonadia</taxon>
        <taxon>Desulfuromonadales</taxon>
        <taxon>Syntrophotaleaceae</taxon>
        <taxon>Syntrophotalea</taxon>
    </lineage>
</organism>
<keyword evidence="3" id="KW-1185">Reference proteome</keyword>
<dbReference type="InterPro" id="IPR035985">
    <property type="entry name" value="Ubiquitin-activating_enz"/>
</dbReference>
<dbReference type="GO" id="GO:0004792">
    <property type="term" value="F:thiosulfate-cyanide sulfurtransferase activity"/>
    <property type="evidence" value="ECO:0007669"/>
    <property type="project" value="TreeGrafter"/>
</dbReference>
<evidence type="ECO:0000259" key="1">
    <source>
        <dbReference type="Pfam" id="PF00899"/>
    </source>
</evidence>
<dbReference type="EMBL" id="CP015519">
    <property type="protein sequence ID" value="APG27035.1"/>
    <property type="molecule type" value="Genomic_DNA"/>
</dbReference>
<feature type="domain" description="THIF-type NAD/FAD binding fold" evidence="1">
    <location>
        <begin position="10"/>
        <end position="250"/>
    </location>
</feature>
<dbReference type="STRING" id="1842532.A7E78_03820"/>
<dbReference type="GO" id="GO:0016779">
    <property type="term" value="F:nucleotidyltransferase activity"/>
    <property type="evidence" value="ECO:0007669"/>
    <property type="project" value="TreeGrafter"/>
</dbReference>
<evidence type="ECO:0000313" key="3">
    <source>
        <dbReference type="Proteomes" id="UP000182517"/>
    </source>
</evidence>
<dbReference type="PANTHER" id="PTHR10953:SF102">
    <property type="entry name" value="ADENYLYLTRANSFERASE AND SULFURTRANSFERASE MOCS3"/>
    <property type="match status" value="1"/>
</dbReference>
<dbReference type="RefSeq" id="WP_072282997.1">
    <property type="nucleotide sequence ID" value="NZ_CP015519.1"/>
</dbReference>
<dbReference type="Pfam" id="PF00899">
    <property type="entry name" value="ThiF"/>
    <property type="match status" value="1"/>
</dbReference>